<feature type="domain" description="Tripartite ATP-independent periplasmic transporters DctQ component" evidence="10">
    <location>
        <begin position="26"/>
        <end position="148"/>
    </location>
</feature>
<evidence type="ECO:0000313" key="11">
    <source>
        <dbReference type="EMBL" id="RII38146.1"/>
    </source>
</evidence>
<feature type="transmembrane region" description="Helical" evidence="9">
    <location>
        <begin position="20"/>
        <end position="40"/>
    </location>
</feature>
<keyword evidence="12" id="KW-1185">Reference proteome</keyword>
<dbReference type="Proteomes" id="UP000265848">
    <property type="component" value="Unassembled WGS sequence"/>
</dbReference>
<evidence type="ECO:0000256" key="4">
    <source>
        <dbReference type="ARBA" id="ARBA00022519"/>
    </source>
</evidence>
<dbReference type="InterPro" id="IPR055348">
    <property type="entry name" value="DctQ"/>
</dbReference>
<protein>
    <recommendedName>
        <fullName evidence="9">TRAP transporter small permease protein</fullName>
    </recommendedName>
</protein>
<dbReference type="InterPro" id="IPR007387">
    <property type="entry name" value="TRAP_DctQ"/>
</dbReference>
<keyword evidence="3" id="KW-1003">Cell membrane</keyword>
<dbReference type="AlphaFoldDB" id="A0A399J5R1"/>
<evidence type="ECO:0000256" key="5">
    <source>
        <dbReference type="ARBA" id="ARBA00022692"/>
    </source>
</evidence>
<evidence type="ECO:0000259" key="10">
    <source>
        <dbReference type="Pfam" id="PF04290"/>
    </source>
</evidence>
<evidence type="ECO:0000256" key="7">
    <source>
        <dbReference type="ARBA" id="ARBA00023136"/>
    </source>
</evidence>
<dbReference type="GO" id="GO:0022857">
    <property type="term" value="F:transmembrane transporter activity"/>
    <property type="evidence" value="ECO:0007669"/>
    <property type="project" value="UniProtKB-UniRule"/>
</dbReference>
<dbReference type="Pfam" id="PF04290">
    <property type="entry name" value="DctQ"/>
    <property type="match status" value="1"/>
</dbReference>
<proteinExistence type="inferred from homology"/>
<dbReference type="PANTHER" id="PTHR35011:SF2">
    <property type="entry name" value="2,3-DIKETO-L-GULONATE TRAP TRANSPORTER SMALL PERMEASE PROTEIN YIAM"/>
    <property type="match status" value="1"/>
</dbReference>
<keyword evidence="6 9" id="KW-1133">Transmembrane helix</keyword>
<keyword evidence="4 9" id="KW-0997">Cell inner membrane</keyword>
<evidence type="ECO:0000256" key="2">
    <source>
        <dbReference type="ARBA" id="ARBA00022448"/>
    </source>
</evidence>
<evidence type="ECO:0000256" key="8">
    <source>
        <dbReference type="ARBA" id="ARBA00038436"/>
    </source>
</evidence>
<keyword evidence="2 9" id="KW-0813">Transport</keyword>
<evidence type="ECO:0000256" key="3">
    <source>
        <dbReference type="ARBA" id="ARBA00022475"/>
    </source>
</evidence>
<evidence type="ECO:0000256" key="1">
    <source>
        <dbReference type="ARBA" id="ARBA00004429"/>
    </source>
</evidence>
<dbReference type="OrthoDB" id="4250245at2"/>
<gene>
    <name evidence="11" type="ORF">DL237_13100</name>
</gene>
<dbReference type="GO" id="GO:0005886">
    <property type="term" value="C:plasma membrane"/>
    <property type="evidence" value="ECO:0007669"/>
    <property type="project" value="UniProtKB-SubCell"/>
</dbReference>
<keyword evidence="5 9" id="KW-0812">Transmembrane</keyword>
<feature type="transmembrane region" description="Helical" evidence="9">
    <location>
        <begin position="52"/>
        <end position="68"/>
    </location>
</feature>
<reference evidence="11 12" key="1">
    <citation type="submission" date="2018-08" db="EMBL/GenBank/DDBJ databases">
        <title>Pseudooceanicola sediminis CY03 in the family Rhodobacteracea.</title>
        <authorList>
            <person name="Zhang Y.-J."/>
        </authorList>
    </citation>
    <scope>NUCLEOTIDE SEQUENCE [LARGE SCALE GENOMIC DNA]</scope>
    <source>
        <strain evidence="11 12">CY03</strain>
    </source>
</reference>
<dbReference type="GO" id="GO:0015740">
    <property type="term" value="P:C4-dicarboxylate transport"/>
    <property type="evidence" value="ECO:0007669"/>
    <property type="project" value="TreeGrafter"/>
</dbReference>
<evidence type="ECO:0000313" key="12">
    <source>
        <dbReference type="Proteomes" id="UP000265848"/>
    </source>
</evidence>
<comment type="subcellular location">
    <subcellularLocation>
        <location evidence="1 9">Cell inner membrane</location>
        <topology evidence="1 9">Multi-pass membrane protein</topology>
    </subcellularLocation>
</comment>
<comment type="function">
    <text evidence="9">Part of the tripartite ATP-independent periplasmic (TRAP) transport system.</text>
</comment>
<comment type="similarity">
    <text evidence="8 9">Belongs to the TRAP transporter small permease family.</text>
</comment>
<dbReference type="EMBL" id="QWJJ01000011">
    <property type="protein sequence ID" value="RII38146.1"/>
    <property type="molecule type" value="Genomic_DNA"/>
</dbReference>
<accession>A0A399J5R1</accession>
<keyword evidence="7 9" id="KW-0472">Membrane</keyword>
<evidence type="ECO:0000256" key="6">
    <source>
        <dbReference type="ARBA" id="ARBA00022989"/>
    </source>
</evidence>
<feature type="transmembrane region" description="Helical" evidence="9">
    <location>
        <begin position="130"/>
        <end position="154"/>
    </location>
</feature>
<comment type="subunit">
    <text evidence="9">The complex comprises the extracytoplasmic solute receptor protein and the two transmembrane proteins.</text>
</comment>
<evidence type="ECO:0000256" key="9">
    <source>
        <dbReference type="RuleBase" id="RU369079"/>
    </source>
</evidence>
<name>A0A399J5R1_9RHOB</name>
<comment type="caution">
    <text evidence="11">The sequence shown here is derived from an EMBL/GenBank/DDBJ whole genome shotgun (WGS) entry which is preliminary data.</text>
</comment>
<feature type="transmembrane region" description="Helical" evidence="9">
    <location>
        <begin position="89"/>
        <end position="110"/>
    </location>
</feature>
<dbReference type="PANTHER" id="PTHR35011">
    <property type="entry name" value="2,3-DIKETO-L-GULONATE TRAP TRANSPORTER SMALL PERMEASE PROTEIN YIAM"/>
    <property type="match status" value="1"/>
</dbReference>
<organism evidence="11 12">
    <name type="scientific">Pseudooceanicola sediminis</name>
    <dbReference type="NCBI Taxonomy" id="2211117"/>
    <lineage>
        <taxon>Bacteria</taxon>
        <taxon>Pseudomonadati</taxon>
        <taxon>Pseudomonadota</taxon>
        <taxon>Alphaproteobacteria</taxon>
        <taxon>Rhodobacterales</taxon>
        <taxon>Paracoccaceae</taxon>
        <taxon>Pseudooceanicola</taxon>
    </lineage>
</organism>
<sequence>MEKLVKLGHWLRQRAENIAAIMLAVMFGAFIVQVAFRYLFNMPVGGASELTILMWLWIVLWGAAFVVRESEEIRFDFILAMVGRRTRRVMTVFAAAALLFLYGYSLPAVWDYVTFMKVQDTSYLDIRYDYVYSIYIVFAVAVLIRYAWLFLGAVSGKWGQVETREEELQ</sequence>